<dbReference type="Proteomes" id="UP001632038">
    <property type="component" value="Unassembled WGS sequence"/>
</dbReference>
<keyword evidence="5" id="KW-0496">Mitochondrion</keyword>
<accession>A0ABD3BLK4</accession>
<dbReference type="PANTHER" id="PTHR45644:SF56">
    <property type="entry name" value="AAA ATPASE, PUTATIVE (AFU_ORTHOLOGUE AFUA_2G12920)-RELATED"/>
    <property type="match status" value="1"/>
</dbReference>
<dbReference type="Gene3D" id="1.10.8.60">
    <property type="match status" value="1"/>
</dbReference>
<dbReference type="InterPro" id="IPR027417">
    <property type="entry name" value="P-loop_NTPase"/>
</dbReference>
<evidence type="ECO:0000256" key="2">
    <source>
        <dbReference type="ARBA" id="ARBA00022741"/>
    </source>
</evidence>
<comment type="caution">
    <text evidence="8">The sequence shown here is derived from an EMBL/GenBank/DDBJ whole genome shotgun (WGS) entry which is preliminary data.</text>
</comment>
<dbReference type="InterPro" id="IPR003593">
    <property type="entry name" value="AAA+_ATPase"/>
</dbReference>
<dbReference type="Gene3D" id="3.40.50.300">
    <property type="entry name" value="P-loop containing nucleotide triphosphate hydrolases"/>
    <property type="match status" value="1"/>
</dbReference>
<keyword evidence="4" id="KW-0067">ATP-binding</keyword>
<evidence type="ECO:0000313" key="9">
    <source>
        <dbReference type="Proteomes" id="UP001632038"/>
    </source>
</evidence>
<dbReference type="GO" id="GO:0005524">
    <property type="term" value="F:ATP binding"/>
    <property type="evidence" value="ECO:0007669"/>
    <property type="project" value="UniProtKB-KW"/>
</dbReference>
<feature type="domain" description="AAA+ ATPase" evidence="7">
    <location>
        <begin position="634"/>
        <end position="771"/>
    </location>
</feature>
<proteinExistence type="predicted"/>
<keyword evidence="2" id="KW-0547">Nucleotide-binding</keyword>
<sequence length="891" mass="99498">MLMRHKNTIKSGIMSLRASKSISQTVQGLRNFASLAPKVANNNRRQSCLPTRLKFMPSNSRRICSTRCYSSESSADNAAVEDKENSTSSNPEAEPESKKTLSETPILTRGEKFREEFLSRIVPWEEINDDSLDNFPYYISEHDKNNLKECVAARLKYENFNRDAHGGRLASSSGRILLQTIPGAQLYRDRLVRGLAKELQVPLMVLDSSTLPPYDFSQREWDEENDEYVCDDSSDYSDDYSDDSDFDSDSDSDSDDEDDRMSAKSQLKPGDRVKYTGDDTTLTGANNRTLSKGQRGEVLKVNGDKVAVVFYSSGLGTKEPVENAEKNSKQLVEWLDLKHIKRDKDAQTHDCHVASEVLCEVLESREPVIVYFPESFWWLPMAVKVKTCKEFRIKVKGMFEKLSGRTVLICGQNTWYVGSKELKESWKKLVDGLPAAGSWELYETRRVFSNVISIQLPEDEEILKTFRKQIEEDKPKVISQNNLTKLRTALKENGLLCTALNSIEIDGLVLNKKKAEKVIGWATNHYITSSQSAPIIEDRMDVPQASLELAIMRLKEQEKKIKPPSDPTKKKSPKDLASGKYENAFVSSVISPDDIGVKFDDVGALETVKKALDELVILPMKKPNLFSRGNLTRPCKGLLLFGPPGTGKTLIAKAVATEAGAHFINVTPSSITSLYYGEEEKLARALFSLARKLAPAVIFIDEIDSLLGARGGFTEHEATRKLRNEIMLSWDGLTSKESERVLVLGATNRPFDIDDAVIRRMPRRIYVGLPDLENRSKILKVHLAKEELEPGFSLKQLAAATEGYSGSDLKNLCLAAAYKPVQDYLQQESKGGDGGVEAPALRPLTLGDFIQSKAQVAPSVADSTTSLRMLQEWNERFGEGGSRPAARRIGF</sequence>
<dbReference type="Pfam" id="PF00004">
    <property type="entry name" value="AAA"/>
    <property type="match status" value="1"/>
</dbReference>
<feature type="region of interest" description="Disordered" evidence="6">
    <location>
        <begin position="75"/>
        <end position="103"/>
    </location>
</feature>
<evidence type="ECO:0000256" key="1">
    <source>
        <dbReference type="ARBA" id="ARBA00004572"/>
    </source>
</evidence>
<dbReference type="GO" id="GO:0005741">
    <property type="term" value="C:mitochondrial outer membrane"/>
    <property type="evidence" value="ECO:0007669"/>
    <property type="project" value="UniProtKB-SubCell"/>
</dbReference>
<dbReference type="PROSITE" id="PS00674">
    <property type="entry name" value="AAA"/>
    <property type="match status" value="1"/>
</dbReference>
<dbReference type="SMART" id="SM00382">
    <property type="entry name" value="AAA"/>
    <property type="match status" value="1"/>
</dbReference>
<reference evidence="9" key="1">
    <citation type="journal article" date="2024" name="IScience">
        <title>Strigolactones Initiate the Formation of Haustorium-like Structures in Castilleja.</title>
        <authorList>
            <person name="Buerger M."/>
            <person name="Peterson D."/>
            <person name="Chory J."/>
        </authorList>
    </citation>
    <scope>NUCLEOTIDE SEQUENCE [LARGE SCALE GENOMIC DNA]</scope>
</reference>
<dbReference type="Pfam" id="PF17862">
    <property type="entry name" value="AAA_lid_3"/>
    <property type="match status" value="1"/>
</dbReference>
<dbReference type="PANTHER" id="PTHR45644">
    <property type="entry name" value="AAA ATPASE, PUTATIVE (AFU_ORTHOLOGUE AFUA_2G12920)-RELATED-RELATED"/>
    <property type="match status" value="1"/>
</dbReference>
<dbReference type="InterPro" id="IPR003959">
    <property type="entry name" value="ATPase_AAA_core"/>
</dbReference>
<feature type="compositionally biased region" description="Acidic residues" evidence="6">
    <location>
        <begin position="221"/>
        <end position="259"/>
    </location>
</feature>
<dbReference type="SUPFAM" id="SSF52540">
    <property type="entry name" value="P-loop containing nucleoside triphosphate hydrolases"/>
    <property type="match status" value="1"/>
</dbReference>
<gene>
    <name evidence="8" type="ORF">CASFOL_038360</name>
</gene>
<evidence type="ECO:0000256" key="3">
    <source>
        <dbReference type="ARBA" id="ARBA00022787"/>
    </source>
</evidence>
<feature type="compositionally biased region" description="Polar residues" evidence="6">
    <location>
        <begin position="278"/>
        <end position="288"/>
    </location>
</feature>
<keyword evidence="3" id="KW-1000">Mitochondrion outer membrane</keyword>
<feature type="region of interest" description="Disordered" evidence="6">
    <location>
        <begin position="214"/>
        <end position="288"/>
    </location>
</feature>
<evidence type="ECO:0000256" key="4">
    <source>
        <dbReference type="ARBA" id="ARBA00022840"/>
    </source>
</evidence>
<dbReference type="InterPro" id="IPR051701">
    <property type="entry name" value="Mito_OM_Translocase_MSP1"/>
</dbReference>
<evidence type="ECO:0000313" key="8">
    <source>
        <dbReference type="EMBL" id="KAL3618039.1"/>
    </source>
</evidence>
<dbReference type="InterPro" id="IPR041569">
    <property type="entry name" value="AAA_lid_3"/>
</dbReference>
<evidence type="ECO:0000256" key="5">
    <source>
        <dbReference type="ARBA" id="ARBA00023128"/>
    </source>
</evidence>
<protein>
    <recommendedName>
        <fullName evidence="7">AAA+ ATPase domain-containing protein</fullName>
    </recommendedName>
</protein>
<evidence type="ECO:0000259" key="7">
    <source>
        <dbReference type="SMART" id="SM00382"/>
    </source>
</evidence>
<dbReference type="AlphaFoldDB" id="A0ABD3BLK4"/>
<organism evidence="8 9">
    <name type="scientific">Castilleja foliolosa</name>
    <dbReference type="NCBI Taxonomy" id="1961234"/>
    <lineage>
        <taxon>Eukaryota</taxon>
        <taxon>Viridiplantae</taxon>
        <taxon>Streptophyta</taxon>
        <taxon>Embryophyta</taxon>
        <taxon>Tracheophyta</taxon>
        <taxon>Spermatophyta</taxon>
        <taxon>Magnoliopsida</taxon>
        <taxon>eudicotyledons</taxon>
        <taxon>Gunneridae</taxon>
        <taxon>Pentapetalae</taxon>
        <taxon>asterids</taxon>
        <taxon>lamiids</taxon>
        <taxon>Lamiales</taxon>
        <taxon>Orobanchaceae</taxon>
        <taxon>Pedicularideae</taxon>
        <taxon>Castillejinae</taxon>
        <taxon>Castilleja</taxon>
    </lineage>
</organism>
<keyword evidence="3" id="KW-0472">Membrane</keyword>
<name>A0ABD3BLK4_9LAMI</name>
<dbReference type="InterPro" id="IPR003960">
    <property type="entry name" value="ATPase_AAA_CS"/>
</dbReference>
<evidence type="ECO:0000256" key="6">
    <source>
        <dbReference type="SAM" id="MobiDB-lite"/>
    </source>
</evidence>
<keyword evidence="9" id="KW-1185">Reference proteome</keyword>
<comment type="subcellular location">
    <subcellularLocation>
        <location evidence="1">Mitochondrion outer membrane</location>
        <topology evidence="1">Single-pass membrane protein</topology>
    </subcellularLocation>
</comment>
<dbReference type="EMBL" id="JAVIJP010000081">
    <property type="protein sequence ID" value="KAL3618039.1"/>
    <property type="molecule type" value="Genomic_DNA"/>
</dbReference>